<dbReference type="AlphaFoldDB" id="A0A1A9UYK8"/>
<evidence type="ECO:0000313" key="1">
    <source>
        <dbReference type="EnsemblMetazoa" id="GAUT019895-PA"/>
    </source>
</evidence>
<dbReference type="VEuPathDB" id="VectorBase:GAUT019895"/>
<proteinExistence type="predicted"/>
<dbReference type="Proteomes" id="UP000078200">
    <property type="component" value="Unassembled WGS sequence"/>
</dbReference>
<accession>A0A1A9UYK8</accession>
<organism evidence="1 2">
    <name type="scientific">Glossina austeni</name>
    <name type="common">Savannah tsetse fly</name>
    <dbReference type="NCBI Taxonomy" id="7395"/>
    <lineage>
        <taxon>Eukaryota</taxon>
        <taxon>Metazoa</taxon>
        <taxon>Ecdysozoa</taxon>
        <taxon>Arthropoda</taxon>
        <taxon>Hexapoda</taxon>
        <taxon>Insecta</taxon>
        <taxon>Pterygota</taxon>
        <taxon>Neoptera</taxon>
        <taxon>Endopterygota</taxon>
        <taxon>Diptera</taxon>
        <taxon>Brachycera</taxon>
        <taxon>Muscomorpha</taxon>
        <taxon>Hippoboscoidea</taxon>
        <taxon>Glossinidae</taxon>
        <taxon>Glossina</taxon>
    </lineage>
</organism>
<sequence>MKIAEYFNNQGRVKQAIFICNNPIKEDSGRQASNYYVLEYICKVSINDLTVKLGILSTLDNSTKKTCHKDHLDCTLSFLMRDIGIIDVVAQEYIPSEVKKNPSNLTSSKEKEETMLELLSLQLNV</sequence>
<dbReference type="EnsemblMetazoa" id="GAUT019895-RA">
    <property type="protein sequence ID" value="GAUT019895-PA"/>
    <property type="gene ID" value="GAUT019895"/>
</dbReference>
<reference evidence="1" key="1">
    <citation type="submission" date="2020-05" db="UniProtKB">
        <authorList>
            <consortium name="EnsemblMetazoa"/>
        </authorList>
    </citation>
    <scope>IDENTIFICATION</scope>
    <source>
        <strain evidence="1">TTRI</strain>
    </source>
</reference>
<keyword evidence="2" id="KW-1185">Reference proteome</keyword>
<name>A0A1A9UYK8_GLOAU</name>
<evidence type="ECO:0000313" key="2">
    <source>
        <dbReference type="Proteomes" id="UP000078200"/>
    </source>
</evidence>
<protein>
    <submittedName>
        <fullName evidence="1">Uncharacterized protein</fullName>
    </submittedName>
</protein>